<reference evidence="11 12" key="1">
    <citation type="submission" date="2021-06" db="EMBL/GenBank/DDBJ databases">
        <authorList>
            <person name="Palmer J.M."/>
        </authorList>
    </citation>
    <scope>NUCLEOTIDE SEQUENCE [LARGE SCALE GENOMIC DNA]</scope>
    <source>
        <strain evidence="11 12">AS_MEX2019</strain>
        <tissue evidence="11">Muscle</tissue>
    </source>
</reference>
<feature type="transmembrane region" description="Helical" evidence="9">
    <location>
        <begin position="25"/>
        <end position="48"/>
    </location>
</feature>
<feature type="transmembrane region" description="Helical" evidence="9">
    <location>
        <begin position="199"/>
        <end position="226"/>
    </location>
</feature>
<dbReference type="Gene3D" id="1.20.1070.10">
    <property type="entry name" value="Rhodopsin 7-helix transmembrane proteins"/>
    <property type="match status" value="1"/>
</dbReference>
<dbReference type="PRINTS" id="PR00237">
    <property type="entry name" value="GPCRRHODOPSN"/>
</dbReference>
<dbReference type="PROSITE" id="PS50262">
    <property type="entry name" value="G_PROTEIN_RECEP_F1_2"/>
    <property type="match status" value="1"/>
</dbReference>
<accession>A0ABV0ZQU7</accession>
<evidence type="ECO:0000256" key="3">
    <source>
        <dbReference type="ARBA" id="ARBA00022692"/>
    </source>
</evidence>
<evidence type="ECO:0000313" key="11">
    <source>
        <dbReference type="EMBL" id="MEQ2308426.1"/>
    </source>
</evidence>
<evidence type="ECO:0000256" key="2">
    <source>
        <dbReference type="ARBA" id="ARBA00022475"/>
    </source>
</evidence>
<feature type="transmembrane region" description="Helical" evidence="9">
    <location>
        <begin position="154"/>
        <end position="179"/>
    </location>
</feature>
<dbReference type="CDD" id="cd14982">
    <property type="entry name" value="7tmA_purinoceptor-like"/>
    <property type="match status" value="1"/>
</dbReference>
<gene>
    <name evidence="11" type="ORF">AMECASPLE_028194</name>
</gene>
<feature type="transmembrane region" description="Helical" evidence="9">
    <location>
        <begin position="69"/>
        <end position="88"/>
    </location>
</feature>
<organism evidence="11 12">
    <name type="scientific">Ameca splendens</name>
    <dbReference type="NCBI Taxonomy" id="208324"/>
    <lineage>
        <taxon>Eukaryota</taxon>
        <taxon>Metazoa</taxon>
        <taxon>Chordata</taxon>
        <taxon>Craniata</taxon>
        <taxon>Vertebrata</taxon>
        <taxon>Euteleostomi</taxon>
        <taxon>Actinopterygii</taxon>
        <taxon>Neopterygii</taxon>
        <taxon>Teleostei</taxon>
        <taxon>Neoteleostei</taxon>
        <taxon>Acanthomorphata</taxon>
        <taxon>Ovalentaria</taxon>
        <taxon>Atherinomorphae</taxon>
        <taxon>Cyprinodontiformes</taxon>
        <taxon>Goodeidae</taxon>
        <taxon>Ameca</taxon>
    </lineage>
</organism>
<keyword evidence="4 9" id="KW-1133">Transmembrane helix</keyword>
<evidence type="ECO:0000256" key="4">
    <source>
        <dbReference type="ARBA" id="ARBA00022989"/>
    </source>
</evidence>
<keyword evidence="12" id="KW-1185">Reference proteome</keyword>
<evidence type="ECO:0000256" key="7">
    <source>
        <dbReference type="ARBA" id="ARBA00023170"/>
    </source>
</evidence>
<dbReference type="SUPFAM" id="SSF81321">
    <property type="entry name" value="Family A G protein-coupled receptor-like"/>
    <property type="match status" value="1"/>
</dbReference>
<dbReference type="Pfam" id="PF00001">
    <property type="entry name" value="7tm_1"/>
    <property type="match status" value="1"/>
</dbReference>
<keyword evidence="5" id="KW-0297">G-protein coupled receptor</keyword>
<evidence type="ECO:0000256" key="6">
    <source>
        <dbReference type="ARBA" id="ARBA00023136"/>
    </source>
</evidence>
<dbReference type="EMBL" id="JAHRIP010068908">
    <property type="protein sequence ID" value="MEQ2308426.1"/>
    <property type="molecule type" value="Genomic_DNA"/>
</dbReference>
<keyword evidence="3 9" id="KW-0812">Transmembrane</keyword>
<keyword evidence="8" id="KW-0807">Transducer</keyword>
<feature type="domain" description="G-protein coupled receptors family 1 profile" evidence="10">
    <location>
        <begin position="3"/>
        <end position="262"/>
    </location>
</feature>
<comment type="subcellular location">
    <subcellularLocation>
        <location evidence="1">Cell membrane</location>
        <topology evidence="1">Multi-pass membrane protein</topology>
    </subcellularLocation>
</comment>
<evidence type="ECO:0000256" key="1">
    <source>
        <dbReference type="ARBA" id="ARBA00004651"/>
    </source>
</evidence>
<keyword evidence="6 9" id="KW-0472">Membrane</keyword>
<evidence type="ECO:0000256" key="5">
    <source>
        <dbReference type="ARBA" id="ARBA00023040"/>
    </source>
</evidence>
<keyword evidence="2" id="KW-1003">Cell membrane</keyword>
<protein>
    <recommendedName>
        <fullName evidence="10">G-protein coupled receptors family 1 profile domain-containing protein</fullName>
    </recommendedName>
</protein>
<comment type="caution">
    <text evidence="11">The sequence shown here is derived from an EMBL/GenBank/DDBJ whole genome shotgun (WGS) entry which is preliminary data.</text>
</comment>
<dbReference type="PANTHER" id="PTHR24231:SF38">
    <property type="entry name" value="G-PROTEIN COUPLED RECEPTORS FAMILY 1 PROFILE DOMAIN-CONTAINING PROTEIN"/>
    <property type="match status" value="1"/>
</dbReference>
<dbReference type="PANTHER" id="PTHR24231">
    <property type="entry name" value="PURINOCEPTOR-RELATED G-PROTEIN COUPLED RECEPTOR"/>
    <property type="match status" value="1"/>
</dbReference>
<dbReference type="PRINTS" id="PR01157">
    <property type="entry name" value="P2YPURNOCPTR"/>
</dbReference>
<evidence type="ECO:0000259" key="10">
    <source>
        <dbReference type="PROSITE" id="PS50262"/>
    </source>
</evidence>
<dbReference type="InterPro" id="IPR000276">
    <property type="entry name" value="GPCR_Rhodpsn"/>
</dbReference>
<evidence type="ECO:0000256" key="8">
    <source>
        <dbReference type="ARBA" id="ARBA00023224"/>
    </source>
</evidence>
<dbReference type="Proteomes" id="UP001469553">
    <property type="component" value="Unassembled WGS sequence"/>
</dbReference>
<keyword evidence="7" id="KW-0675">Receptor</keyword>
<name>A0ABV0ZQU7_9TELE</name>
<dbReference type="InterPro" id="IPR017452">
    <property type="entry name" value="GPCR_Rhodpsn_7TM"/>
</dbReference>
<proteinExistence type="predicted"/>
<evidence type="ECO:0000256" key="9">
    <source>
        <dbReference type="SAM" id="Phobius"/>
    </source>
</evidence>
<evidence type="ECO:0000313" key="12">
    <source>
        <dbReference type="Proteomes" id="UP001469553"/>
    </source>
</evidence>
<sequence length="297" mass="33801">MLGNVVVAVISCIFPGKNVKPSNVFLLNLALCDTAWLLTLPLTIYFRFQSPNPDSIQTFCKFKKMSFNMNIYGSMFFISLISFDRYVGTVHPISSLHWWNVGKAKICSVLTWVGLVLSTIPDLFVTLTMQQSENTIMCMNHINSPFPLLKTFTIIRTTVCFLLPFSAMLAFYIMTIHVLRNRSRGRRNKELQQEGRKPLQLIIAAVLVSAASFVPYHIMAITLIFMQTHSLVKLSNSSFLYASFELCEALFSLSSCLDPFLYILASEQFKSQILTLKRDRYRILCCKEGRRVGVIGE</sequence>